<evidence type="ECO:0000256" key="10">
    <source>
        <dbReference type="ARBA" id="ARBA00022989"/>
    </source>
</evidence>
<keyword evidence="9" id="KW-0221">Differentiation</keyword>
<dbReference type="Pfam" id="PF12661">
    <property type="entry name" value="hEGF"/>
    <property type="match status" value="2"/>
</dbReference>
<evidence type="ECO:0000256" key="6">
    <source>
        <dbReference type="ARBA" id="ARBA00022692"/>
    </source>
</evidence>
<dbReference type="InterPro" id="IPR000742">
    <property type="entry name" value="EGF"/>
</dbReference>
<feature type="domain" description="EGF-like" evidence="16">
    <location>
        <begin position="446"/>
        <end position="487"/>
    </location>
</feature>
<dbReference type="FunFam" id="2.10.25.10:FF:000565">
    <property type="entry name" value="Predicted protein"/>
    <property type="match status" value="1"/>
</dbReference>
<comment type="caution">
    <text evidence="14">Lacks conserved residue(s) required for the propagation of feature annotation.</text>
</comment>
<feature type="domain" description="EGF-like" evidence="16">
    <location>
        <begin position="65"/>
        <end position="102"/>
    </location>
</feature>
<dbReference type="SUPFAM" id="SSF57196">
    <property type="entry name" value="EGF/Laminin"/>
    <property type="match status" value="9"/>
</dbReference>
<gene>
    <name evidence="17" type="ORF">MCOS_LOCUS1797</name>
</gene>
<feature type="disulfide bond" evidence="14">
    <location>
        <begin position="524"/>
        <end position="533"/>
    </location>
</feature>
<dbReference type="InterPro" id="IPR051022">
    <property type="entry name" value="Notch_Cell-Fate_Det"/>
</dbReference>
<keyword evidence="3" id="KW-1003">Cell membrane</keyword>
<dbReference type="Gene3D" id="2.10.25.10">
    <property type="entry name" value="Laminin"/>
    <property type="match status" value="12"/>
</dbReference>
<evidence type="ECO:0000256" key="2">
    <source>
        <dbReference type="ARBA" id="ARBA00022473"/>
    </source>
</evidence>
<evidence type="ECO:0000256" key="1">
    <source>
        <dbReference type="ARBA" id="ARBA00004247"/>
    </source>
</evidence>
<dbReference type="GO" id="GO:0009967">
    <property type="term" value="P:positive regulation of signal transduction"/>
    <property type="evidence" value="ECO:0007669"/>
    <property type="project" value="UniProtKB-ARBA"/>
</dbReference>
<dbReference type="EMBL" id="UXSR01000249">
    <property type="protein sequence ID" value="VDD75794.1"/>
    <property type="molecule type" value="Genomic_DNA"/>
</dbReference>
<dbReference type="PRINTS" id="PR00010">
    <property type="entry name" value="EGFBLOOD"/>
</dbReference>
<feature type="domain" description="EGF-like" evidence="16">
    <location>
        <begin position="575"/>
        <end position="617"/>
    </location>
</feature>
<feature type="disulfide bond" evidence="14">
    <location>
        <begin position="209"/>
        <end position="218"/>
    </location>
</feature>
<feature type="region of interest" description="Disordered" evidence="15">
    <location>
        <begin position="296"/>
        <end position="317"/>
    </location>
</feature>
<evidence type="ECO:0000313" key="17">
    <source>
        <dbReference type="EMBL" id="VDD75794.1"/>
    </source>
</evidence>
<keyword evidence="5" id="KW-0597">Phosphoprotein</keyword>
<evidence type="ECO:0000256" key="14">
    <source>
        <dbReference type="PROSITE-ProRule" id="PRU00076"/>
    </source>
</evidence>
<dbReference type="FunFam" id="2.10.25.10:FF:000472">
    <property type="entry name" value="Uncharacterized protein, isoform A"/>
    <property type="match status" value="1"/>
</dbReference>
<feature type="domain" description="EGF-like" evidence="16">
    <location>
        <begin position="400"/>
        <end position="436"/>
    </location>
</feature>
<feature type="domain" description="EGF-like" evidence="16">
    <location>
        <begin position="536"/>
        <end position="573"/>
    </location>
</feature>
<dbReference type="FunFam" id="2.10.25.10:FF:000173">
    <property type="entry name" value="Neurogenic locus notch protein 2"/>
    <property type="match status" value="1"/>
</dbReference>
<feature type="disulfide bond" evidence="14">
    <location>
        <begin position="53"/>
        <end position="62"/>
    </location>
</feature>
<evidence type="ECO:0000256" key="15">
    <source>
        <dbReference type="SAM" id="MobiDB-lite"/>
    </source>
</evidence>
<evidence type="ECO:0000256" key="3">
    <source>
        <dbReference type="ARBA" id="ARBA00022475"/>
    </source>
</evidence>
<dbReference type="GO" id="GO:0060255">
    <property type="term" value="P:regulation of macromolecule metabolic process"/>
    <property type="evidence" value="ECO:0007669"/>
    <property type="project" value="UniProtKB-ARBA"/>
</dbReference>
<dbReference type="GO" id="GO:0048592">
    <property type="term" value="P:eye morphogenesis"/>
    <property type="evidence" value="ECO:0007669"/>
    <property type="project" value="UniProtKB-ARBA"/>
</dbReference>
<evidence type="ECO:0000256" key="11">
    <source>
        <dbReference type="ARBA" id="ARBA00023136"/>
    </source>
</evidence>
<feature type="domain" description="EGF-like" evidence="16">
    <location>
        <begin position="24"/>
        <end position="63"/>
    </location>
</feature>
<feature type="disulfide bond" evidence="14">
    <location>
        <begin position="477"/>
        <end position="486"/>
    </location>
</feature>
<keyword evidence="7" id="KW-0732">Signal</keyword>
<feature type="disulfide bond" evidence="14">
    <location>
        <begin position="563"/>
        <end position="572"/>
    </location>
</feature>
<keyword evidence="11" id="KW-0472">Membrane</keyword>
<sequence>MRVLSASDSRRLRTAVTHVEGAAAEPPCLQNPCRNGGKCEPFSGTPDGYQCICPEPYGGPNCTIENPTCIDMPCLNGASCEDLPNRQFKCICPPGFAGLRCEFKDPCLVKPCLNGARCFSNNLGKRECHCPAGFTGDDCSVDVNECAIGERSPCEHSGTCINEPGGYRCECLSGYTGPRCETLVLNCKPNPCLHGGLCHDKGDGHECLCPRGYEGKRCETNSNDCAGSPCKNGGICEDLIGDFRCNCLPGWKGHFCEEKMLPCDSKPCLNNGVCENTATGHRCHCTQEWTGGGSAHIDEGGGGSGGGGGGVRQGGVGEGTRRAQLQQLYSRDLFDKRRLQVEHIVVHAWLGASSHARTHTYGVFHLVVCVKYCFGRPPIMGLRNSLTLAKSFKGSRCEVDVDDCVGISCLNGGYCVDQPNAWYCQCPPGYSGRNCEVQETPASASGLATCRKGKSCLHSGTCHRSSGDRQAEAFCDCPLNWHGEFCEIPVCPEDACANGGRCEALLLHFGNEFEPSQKQSYCSCPPGFFGDYCLDRVDRCAADLCTNGGSCLDEAGGGARCRCLPGFGGNRCERTLRTCSEEPCLNGASCVEATAPTETSTKSLFSCRCAPGFEGAF</sequence>
<dbReference type="InterPro" id="IPR013032">
    <property type="entry name" value="EGF-like_CS"/>
</dbReference>
<dbReference type="GO" id="GO:0008593">
    <property type="term" value="P:regulation of Notch signaling pathway"/>
    <property type="evidence" value="ECO:0007669"/>
    <property type="project" value="UniProtKB-ARBA"/>
</dbReference>
<dbReference type="GO" id="GO:0016324">
    <property type="term" value="C:apical plasma membrane"/>
    <property type="evidence" value="ECO:0007669"/>
    <property type="project" value="UniProtKB-SubCell"/>
</dbReference>
<keyword evidence="2" id="KW-0217">Developmental protein</keyword>
<dbReference type="InterPro" id="IPR000152">
    <property type="entry name" value="EGF-type_Asp/Asn_hydroxyl_site"/>
</dbReference>
<dbReference type="PROSITE" id="PS00010">
    <property type="entry name" value="ASX_HYDROXYL"/>
    <property type="match status" value="2"/>
</dbReference>
<dbReference type="InterPro" id="IPR049883">
    <property type="entry name" value="NOTCH1_EGF-like"/>
</dbReference>
<dbReference type="GO" id="GO:0048468">
    <property type="term" value="P:cell development"/>
    <property type="evidence" value="ECO:0007669"/>
    <property type="project" value="UniProtKB-ARBA"/>
</dbReference>
<feature type="disulfide bond" evidence="14">
    <location>
        <begin position="92"/>
        <end position="101"/>
    </location>
</feature>
<dbReference type="Pfam" id="PF00008">
    <property type="entry name" value="EGF"/>
    <property type="match status" value="7"/>
</dbReference>
<protein>
    <recommendedName>
        <fullName evidence="16">EGF-like domain-containing protein</fullName>
    </recommendedName>
</protein>
<dbReference type="Proteomes" id="UP000267029">
    <property type="component" value="Unassembled WGS sequence"/>
</dbReference>
<keyword evidence="13" id="KW-0325">Glycoprotein</keyword>
<feature type="domain" description="EGF-like" evidence="16">
    <location>
        <begin position="183"/>
        <end position="219"/>
    </location>
</feature>
<feature type="domain" description="EGF-like" evidence="16">
    <location>
        <begin position="142"/>
        <end position="181"/>
    </location>
</feature>
<dbReference type="AlphaFoldDB" id="A0A158QT07"/>
<dbReference type="PROSITE" id="PS50026">
    <property type="entry name" value="EGF_3"/>
    <property type="match status" value="12"/>
</dbReference>
<evidence type="ECO:0000256" key="7">
    <source>
        <dbReference type="ARBA" id="ARBA00022729"/>
    </source>
</evidence>
<accession>A0A158QT07</accession>
<name>A0A158QT07_MESCO</name>
<dbReference type="FunFam" id="2.10.25.10:FF:000060">
    <property type="entry name" value="Neurogenic locus notch protein 1"/>
    <property type="match status" value="1"/>
</dbReference>
<dbReference type="FunFam" id="2.10.25.10:FF:000321">
    <property type="entry name" value="Protein delta homolog 1"/>
    <property type="match status" value="1"/>
</dbReference>
<feature type="disulfide bond" evidence="14">
    <location>
        <begin position="426"/>
        <end position="435"/>
    </location>
</feature>
<evidence type="ECO:0000256" key="13">
    <source>
        <dbReference type="ARBA" id="ARBA00023180"/>
    </source>
</evidence>
<keyword evidence="18" id="KW-1185">Reference proteome</keyword>
<feature type="domain" description="EGF-like" evidence="16">
    <location>
        <begin position="103"/>
        <end position="140"/>
    </location>
</feature>
<dbReference type="GO" id="GO:0051241">
    <property type="term" value="P:negative regulation of multicellular organismal process"/>
    <property type="evidence" value="ECO:0007669"/>
    <property type="project" value="UniProtKB-ARBA"/>
</dbReference>
<evidence type="ECO:0000256" key="9">
    <source>
        <dbReference type="ARBA" id="ARBA00022782"/>
    </source>
</evidence>
<keyword evidence="6" id="KW-0812">Transmembrane</keyword>
<keyword evidence="8" id="KW-0677">Repeat</keyword>
<dbReference type="InterPro" id="IPR018097">
    <property type="entry name" value="EGF_Ca-bd_CS"/>
</dbReference>
<evidence type="ECO:0000256" key="5">
    <source>
        <dbReference type="ARBA" id="ARBA00022553"/>
    </source>
</evidence>
<dbReference type="PROSITE" id="PS01186">
    <property type="entry name" value="EGF_2"/>
    <property type="match status" value="9"/>
</dbReference>
<evidence type="ECO:0000313" key="18">
    <source>
        <dbReference type="Proteomes" id="UP000267029"/>
    </source>
</evidence>
<dbReference type="SMART" id="SM00181">
    <property type="entry name" value="EGF"/>
    <property type="match status" value="12"/>
</dbReference>
<feature type="domain" description="EGF-like" evidence="16">
    <location>
        <begin position="259"/>
        <end position="295"/>
    </location>
</feature>
<dbReference type="SMART" id="SM00179">
    <property type="entry name" value="EGF_CA"/>
    <property type="match status" value="9"/>
</dbReference>
<dbReference type="GO" id="GO:0005509">
    <property type="term" value="F:calcium ion binding"/>
    <property type="evidence" value="ECO:0007669"/>
    <property type="project" value="InterPro"/>
</dbReference>
<dbReference type="PROSITE" id="PS01187">
    <property type="entry name" value="EGF_CA"/>
    <property type="match status" value="2"/>
</dbReference>
<dbReference type="InterPro" id="IPR009030">
    <property type="entry name" value="Growth_fac_rcpt_cys_sf"/>
</dbReference>
<keyword evidence="12 14" id="KW-1015">Disulfide bond</keyword>
<dbReference type="GO" id="GO:0003002">
    <property type="term" value="P:regionalization"/>
    <property type="evidence" value="ECO:0007669"/>
    <property type="project" value="UniProtKB-ARBA"/>
</dbReference>
<feature type="disulfide bond" evidence="14">
    <location>
        <begin position="130"/>
        <end position="139"/>
    </location>
</feature>
<dbReference type="GO" id="GO:0051093">
    <property type="term" value="P:negative regulation of developmental process"/>
    <property type="evidence" value="ECO:0007669"/>
    <property type="project" value="UniProtKB-ARBA"/>
</dbReference>
<organism evidence="17 18">
    <name type="scientific">Mesocestoides corti</name>
    <name type="common">Flatworm</name>
    <dbReference type="NCBI Taxonomy" id="53468"/>
    <lineage>
        <taxon>Eukaryota</taxon>
        <taxon>Metazoa</taxon>
        <taxon>Spiralia</taxon>
        <taxon>Lophotrochozoa</taxon>
        <taxon>Platyhelminthes</taxon>
        <taxon>Cestoda</taxon>
        <taxon>Eucestoda</taxon>
        <taxon>Cyclophyllidea</taxon>
        <taxon>Mesocestoididae</taxon>
        <taxon>Mesocestoides</taxon>
    </lineage>
</organism>
<dbReference type="SUPFAM" id="SSF57184">
    <property type="entry name" value="Growth factor receptor domain"/>
    <property type="match status" value="1"/>
</dbReference>
<evidence type="ECO:0000256" key="4">
    <source>
        <dbReference type="ARBA" id="ARBA00022536"/>
    </source>
</evidence>
<reference evidence="17 18" key="1">
    <citation type="submission" date="2018-10" db="EMBL/GenBank/DDBJ databases">
        <authorList>
            <consortium name="Pathogen Informatics"/>
        </authorList>
    </citation>
    <scope>NUCLEOTIDE SEQUENCE [LARGE SCALE GENOMIC DNA]</scope>
</reference>
<keyword evidence="10" id="KW-1133">Transmembrane helix</keyword>
<dbReference type="CDD" id="cd00054">
    <property type="entry name" value="EGF_CA"/>
    <property type="match status" value="6"/>
</dbReference>
<dbReference type="PANTHER" id="PTHR24049">
    <property type="entry name" value="CRUMBS FAMILY MEMBER"/>
    <property type="match status" value="1"/>
</dbReference>
<keyword evidence="4 14" id="KW-0245">EGF-like domain</keyword>
<feature type="domain" description="EGF-like" evidence="16">
    <location>
        <begin position="221"/>
        <end position="257"/>
    </location>
</feature>
<feature type="disulfide bond" evidence="14">
    <location>
        <begin position="247"/>
        <end position="256"/>
    </location>
</feature>
<evidence type="ECO:0000256" key="8">
    <source>
        <dbReference type="ARBA" id="ARBA00022737"/>
    </source>
</evidence>
<evidence type="ECO:0000259" key="16">
    <source>
        <dbReference type="PROSITE" id="PS50026"/>
    </source>
</evidence>
<comment type="subcellular location">
    <subcellularLocation>
        <location evidence="1">Apical cell membrane</location>
        <topology evidence="1">Single-pass type I membrane protein</topology>
    </subcellularLocation>
</comment>
<dbReference type="OrthoDB" id="5953235at2759"/>
<dbReference type="InterPro" id="IPR001881">
    <property type="entry name" value="EGF-like_Ca-bd_dom"/>
</dbReference>
<feature type="disulfide bond" evidence="14">
    <location>
        <begin position="171"/>
        <end position="180"/>
    </location>
</feature>
<dbReference type="GO" id="GO:0030182">
    <property type="term" value="P:neuron differentiation"/>
    <property type="evidence" value="ECO:0007669"/>
    <property type="project" value="UniProtKB-ARBA"/>
</dbReference>
<dbReference type="FunFam" id="2.10.25.10:FF:000587">
    <property type="entry name" value="Slit 2"/>
    <property type="match status" value="1"/>
</dbReference>
<dbReference type="STRING" id="53468.A0A158QT07"/>
<dbReference type="PROSITE" id="PS00022">
    <property type="entry name" value="EGF_1"/>
    <property type="match status" value="10"/>
</dbReference>
<dbReference type="GO" id="GO:0080090">
    <property type="term" value="P:regulation of primary metabolic process"/>
    <property type="evidence" value="ECO:0007669"/>
    <property type="project" value="UniProtKB-ARBA"/>
</dbReference>
<evidence type="ECO:0000256" key="12">
    <source>
        <dbReference type="ARBA" id="ARBA00023157"/>
    </source>
</evidence>
<feature type="domain" description="EGF-like" evidence="16">
    <location>
        <begin position="498"/>
        <end position="534"/>
    </location>
</feature>
<dbReference type="Pfam" id="PF07645">
    <property type="entry name" value="EGF_CA"/>
    <property type="match status" value="1"/>
</dbReference>
<proteinExistence type="predicted"/>